<accession>A0A0K8RN42</accession>
<keyword evidence="1" id="KW-0687">Ribonucleoprotein</keyword>
<dbReference type="GO" id="GO:0005840">
    <property type="term" value="C:ribosome"/>
    <property type="evidence" value="ECO:0007669"/>
    <property type="project" value="UniProtKB-KW"/>
</dbReference>
<keyword evidence="1" id="KW-0689">Ribosomal protein</keyword>
<reference evidence="1" key="1">
    <citation type="submission" date="2012-12" db="EMBL/GenBank/DDBJ databases">
        <title>Identification and characterization of a phenylalanine ammonia-lyase gene family in Isatis indigotica Fort.</title>
        <authorList>
            <person name="Liu Q."/>
            <person name="Chen J."/>
            <person name="Zhou X."/>
            <person name="Di P."/>
            <person name="Xiao Y."/>
            <person name="Xuan H."/>
            <person name="Zhang L."/>
            <person name="Chen W."/>
        </authorList>
    </citation>
    <scope>NUCLEOTIDE SEQUENCE</scope>
    <source>
        <tissue evidence="1">Salivary gland</tissue>
    </source>
</reference>
<sequence>GGLFLDVVVRQRAAVLELFASEDQTLLVRWDSFFVLDLCLDVFYGITGLDFEGDGLACQGLDENLHAPPESQNQVEGGFFLDVVVGQGTTVLELLAGKRLEDAVGPEESRYLRSLGTSLVLSTTFPYWFVTGSRPSDVP</sequence>
<dbReference type="EMBL" id="GADI01001313">
    <property type="protein sequence ID" value="JAA72495.1"/>
    <property type="molecule type" value="mRNA"/>
</dbReference>
<feature type="non-terminal residue" evidence="1">
    <location>
        <position position="1"/>
    </location>
</feature>
<proteinExistence type="evidence at transcript level"/>
<dbReference type="AlphaFoldDB" id="A0A0K8RN42"/>
<name>A0A0K8RN42_IXORI</name>
<protein>
    <submittedName>
        <fullName evidence="1">Putative ubiquitin/40s ribosomal protein s27a fusion</fullName>
    </submittedName>
</protein>
<evidence type="ECO:0000313" key="1">
    <source>
        <dbReference type="EMBL" id="JAA72495.1"/>
    </source>
</evidence>
<organism evidence="1">
    <name type="scientific">Ixodes ricinus</name>
    <name type="common">Common tick</name>
    <name type="synonym">Acarus ricinus</name>
    <dbReference type="NCBI Taxonomy" id="34613"/>
    <lineage>
        <taxon>Eukaryota</taxon>
        <taxon>Metazoa</taxon>
        <taxon>Ecdysozoa</taxon>
        <taxon>Arthropoda</taxon>
        <taxon>Chelicerata</taxon>
        <taxon>Arachnida</taxon>
        <taxon>Acari</taxon>
        <taxon>Parasitiformes</taxon>
        <taxon>Ixodida</taxon>
        <taxon>Ixodoidea</taxon>
        <taxon>Ixodidae</taxon>
        <taxon>Ixodinae</taxon>
        <taxon>Ixodes</taxon>
    </lineage>
</organism>